<keyword evidence="1" id="KW-0808">Transferase</keyword>
<proteinExistence type="predicted"/>
<dbReference type="Pfam" id="PF13692">
    <property type="entry name" value="Glyco_trans_1_4"/>
    <property type="match status" value="1"/>
</dbReference>
<name>A0A2N6KFA9_9CYAN</name>
<dbReference type="PANTHER" id="PTHR12526:SF630">
    <property type="entry name" value="GLYCOSYLTRANSFERASE"/>
    <property type="match status" value="1"/>
</dbReference>
<dbReference type="AlphaFoldDB" id="A0A2N6KFA9"/>
<comment type="caution">
    <text evidence="1">The sequence shown here is derived from an EMBL/GenBank/DDBJ whole genome shotgun (WGS) entry which is preliminary data.</text>
</comment>
<evidence type="ECO:0000313" key="1">
    <source>
        <dbReference type="EMBL" id="PLZ97790.1"/>
    </source>
</evidence>
<dbReference type="EMBL" id="NMQA01000160">
    <property type="protein sequence ID" value="PLZ97790.1"/>
    <property type="molecule type" value="Genomic_DNA"/>
</dbReference>
<dbReference type="GO" id="GO:0016740">
    <property type="term" value="F:transferase activity"/>
    <property type="evidence" value="ECO:0007669"/>
    <property type="project" value="UniProtKB-KW"/>
</dbReference>
<dbReference type="CDD" id="cd03801">
    <property type="entry name" value="GT4_PimA-like"/>
    <property type="match status" value="1"/>
</dbReference>
<evidence type="ECO:0000313" key="2">
    <source>
        <dbReference type="Proteomes" id="UP000235025"/>
    </source>
</evidence>
<dbReference type="SUPFAM" id="SSF53756">
    <property type="entry name" value="UDP-Glycosyltransferase/glycogen phosphorylase"/>
    <property type="match status" value="1"/>
</dbReference>
<organism evidence="1 2">
    <name type="scientific">Fischerella thermalis CCMEE 5268</name>
    <dbReference type="NCBI Taxonomy" id="2019662"/>
    <lineage>
        <taxon>Bacteria</taxon>
        <taxon>Bacillati</taxon>
        <taxon>Cyanobacteriota</taxon>
        <taxon>Cyanophyceae</taxon>
        <taxon>Nostocales</taxon>
        <taxon>Hapalosiphonaceae</taxon>
        <taxon>Fischerella</taxon>
    </lineage>
</organism>
<protein>
    <submittedName>
        <fullName evidence="1">Glycosyl transferase family 1</fullName>
    </submittedName>
</protein>
<dbReference type="Gene3D" id="3.40.50.2000">
    <property type="entry name" value="Glycogen Phosphorylase B"/>
    <property type="match status" value="2"/>
</dbReference>
<reference evidence="1 2" key="1">
    <citation type="submission" date="2017-07" db="EMBL/GenBank/DDBJ databases">
        <title>Genomes of Fischerella (Mastigocladus) sp. strains.</title>
        <authorList>
            <person name="Miller S.R."/>
        </authorList>
    </citation>
    <scope>NUCLEOTIDE SEQUENCE [LARGE SCALE GENOMIC DNA]</scope>
    <source>
        <strain evidence="1 2">CCMEE 5268</strain>
    </source>
</reference>
<dbReference type="RefSeq" id="WP_102173254.1">
    <property type="nucleotide sequence ID" value="NZ_NMQA01000160.1"/>
</dbReference>
<dbReference type="PANTHER" id="PTHR12526">
    <property type="entry name" value="GLYCOSYLTRANSFERASE"/>
    <property type="match status" value="1"/>
</dbReference>
<accession>A0A2N6KFA9</accession>
<sequence length="403" mass="45346">MRVLVTSPSRFAITSDGNLWTPNPSQDYKLWSRYLDIYDEVHLLVRAKSHSTAPKEWKIATGPGIKAVPIPFFIGPWEFIKNYINIRKTISKALVNVEAIQLRIPCTIATEVWRLLPSERPYGAEVIADPYDVFAPGSIKHPLRPFFRWLFPQELKQQCSQATAALYVTKQALQRRYPCPNYSADGISDVCLSEANLVSTARPLRQKASSVSLIFVGTMAQLYKAPDVLINAVSVCVQEGLDLKLIMVGDGKHRPELEAQAEVLGLKERIYFRGQLASSDAVRTELDQAELFVLPSYQEGLPRAMIEAMARALPCIGSTVGGIPELLPPEDMVPPGDVVALARKIREVVTDPERMARMSTRNLEIAKEYTDEVLQKQRITFYRYVREQTELWLSSKNEKAIVA</sequence>
<gene>
    <name evidence="1" type="ORF">CEN50_13730</name>
</gene>
<dbReference type="Proteomes" id="UP000235025">
    <property type="component" value="Unassembled WGS sequence"/>
</dbReference>